<dbReference type="OrthoDB" id="9785707at2"/>
<proteinExistence type="inferred from homology"/>
<dbReference type="SUPFAM" id="SSF102405">
    <property type="entry name" value="MCP/YpsA-like"/>
    <property type="match status" value="1"/>
</dbReference>
<dbReference type="Gene3D" id="3.40.50.450">
    <property type="match status" value="1"/>
</dbReference>
<dbReference type="PANTHER" id="PTHR43022:SF1">
    <property type="entry name" value="PROTEIN SMF"/>
    <property type="match status" value="1"/>
</dbReference>
<organism evidence="3 4">
    <name type="scientific">Intrasporangium oryzae NRRL B-24470</name>
    <dbReference type="NCBI Taxonomy" id="1386089"/>
    <lineage>
        <taxon>Bacteria</taxon>
        <taxon>Bacillati</taxon>
        <taxon>Actinomycetota</taxon>
        <taxon>Actinomycetes</taxon>
        <taxon>Micrococcales</taxon>
        <taxon>Intrasporangiaceae</taxon>
        <taxon>Intrasporangium</taxon>
    </lineage>
</organism>
<dbReference type="InterPro" id="IPR003488">
    <property type="entry name" value="DprA"/>
</dbReference>
<dbReference type="RefSeq" id="WP_034805678.1">
    <property type="nucleotide sequence ID" value="NZ_AWSA01000021.1"/>
</dbReference>
<name>W9G9N1_9MICO</name>
<dbReference type="EMBL" id="AWSA01000021">
    <property type="protein sequence ID" value="EWT01508.1"/>
    <property type="molecule type" value="Genomic_DNA"/>
</dbReference>
<accession>W9G9N1</accession>
<reference evidence="3 4" key="1">
    <citation type="submission" date="2013-08" db="EMBL/GenBank/DDBJ databases">
        <title>Intrasporangium oryzae NRRL B-24470.</title>
        <authorList>
            <person name="Liu H."/>
            <person name="Wang G."/>
        </authorList>
    </citation>
    <scope>NUCLEOTIDE SEQUENCE [LARGE SCALE GENOMIC DNA]</scope>
    <source>
        <strain evidence="3 4">NRRL B-24470</strain>
    </source>
</reference>
<dbReference type="GO" id="GO:0009294">
    <property type="term" value="P:DNA-mediated transformation"/>
    <property type="evidence" value="ECO:0007669"/>
    <property type="project" value="InterPro"/>
</dbReference>
<evidence type="ECO:0000259" key="2">
    <source>
        <dbReference type="Pfam" id="PF02481"/>
    </source>
</evidence>
<comment type="similarity">
    <text evidence="1">Belongs to the DprA/Smf family.</text>
</comment>
<dbReference type="Pfam" id="PF02481">
    <property type="entry name" value="DNA_processg_A"/>
    <property type="match status" value="1"/>
</dbReference>
<protein>
    <submittedName>
        <fullName evidence="3">DNA protecting protein DprA</fullName>
    </submittedName>
</protein>
<dbReference type="eggNOG" id="COG0758">
    <property type="taxonomic scope" value="Bacteria"/>
</dbReference>
<dbReference type="AlphaFoldDB" id="W9G9N1"/>
<dbReference type="PANTHER" id="PTHR43022">
    <property type="entry name" value="PROTEIN SMF"/>
    <property type="match status" value="1"/>
</dbReference>
<keyword evidence="4" id="KW-1185">Reference proteome</keyword>
<evidence type="ECO:0000313" key="3">
    <source>
        <dbReference type="EMBL" id="EWT01508.1"/>
    </source>
</evidence>
<dbReference type="InterPro" id="IPR057666">
    <property type="entry name" value="DrpA_SLOG"/>
</dbReference>
<evidence type="ECO:0000313" key="4">
    <source>
        <dbReference type="Proteomes" id="UP000019489"/>
    </source>
</evidence>
<feature type="domain" description="Smf/DprA SLOG" evidence="2">
    <location>
        <begin position="71"/>
        <end position="281"/>
    </location>
</feature>
<sequence>MSDVRRARAALSRLVEPGDKAVHALVGEVGPVEAVERICAGRGTYARFGARVRTLDTGRDLATAAKVGARLVVPGDDEWPERLDDLPTPPFCLWVRGPVPLGEALGRSVAVVGARIASSYGEQLAAELAAGLATRGWTVVSGAAFGIDAAAHRGALAVDGATVAMLASGVDRVYPAAHSRLLARIAETGAVVSEVAPGCAPMKSRFLQRNRLIAAATRGTVVVEAGLRSGSRNTVTHASELARPVGAVPGPVTSMSSAGCHQEIRDGRATLVTSADEVIDLVGDLGQDACEPARGPVAAGDALLPRDAAVLEALPYRGGLDLERVVALTTLPPLIVRAALTRLELEGLAETDGTTWRKRRSRTAHAVVQ</sequence>
<gene>
    <name evidence="3" type="ORF">N865_10205</name>
</gene>
<evidence type="ECO:0000256" key="1">
    <source>
        <dbReference type="ARBA" id="ARBA00006525"/>
    </source>
</evidence>
<dbReference type="NCBIfam" id="TIGR00732">
    <property type="entry name" value="dprA"/>
    <property type="match status" value="1"/>
</dbReference>
<comment type="caution">
    <text evidence="3">The sequence shown here is derived from an EMBL/GenBank/DDBJ whole genome shotgun (WGS) entry which is preliminary data.</text>
</comment>
<dbReference type="Proteomes" id="UP000019489">
    <property type="component" value="Unassembled WGS sequence"/>
</dbReference>
<dbReference type="PATRIC" id="fig|1386089.3.peg.2258"/>
<dbReference type="STRING" id="1386089.N865_10205"/>